<dbReference type="Proteomes" id="UP001432322">
    <property type="component" value="Unassembled WGS sequence"/>
</dbReference>
<protein>
    <recommendedName>
        <fullName evidence="15">Acyl-CoA desaturase</fullName>
    </recommendedName>
</protein>
<keyword evidence="6 12" id="KW-1133">Transmembrane helix</keyword>
<evidence type="ECO:0000256" key="6">
    <source>
        <dbReference type="ARBA" id="ARBA00022989"/>
    </source>
</evidence>
<evidence type="ECO:0000313" key="13">
    <source>
        <dbReference type="EMBL" id="GMT22543.1"/>
    </source>
</evidence>
<evidence type="ECO:0000256" key="11">
    <source>
        <dbReference type="RuleBase" id="RU000581"/>
    </source>
</evidence>
<keyword evidence="4 11" id="KW-0812">Transmembrane</keyword>
<evidence type="ECO:0000256" key="8">
    <source>
        <dbReference type="ARBA" id="ARBA00023098"/>
    </source>
</evidence>
<evidence type="ECO:0000256" key="7">
    <source>
        <dbReference type="ARBA" id="ARBA00023002"/>
    </source>
</evidence>
<keyword evidence="3 11" id="KW-0444">Lipid biosynthesis</keyword>
<comment type="domain">
    <text evidence="11">The histidine box domains are involved in binding the catalytic metal ions.</text>
</comment>
<dbReference type="GO" id="GO:0005506">
    <property type="term" value="F:iron ion binding"/>
    <property type="evidence" value="ECO:0007669"/>
    <property type="project" value="TreeGrafter"/>
</dbReference>
<feature type="non-terminal residue" evidence="13">
    <location>
        <position position="1"/>
    </location>
</feature>
<keyword evidence="7 11" id="KW-0560">Oxidoreductase</keyword>
<evidence type="ECO:0000256" key="9">
    <source>
        <dbReference type="ARBA" id="ARBA00023136"/>
    </source>
</evidence>
<evidence type="ECO:0000256" key="4">
    <source>
        <dbReference type="ARBA" id="ARBA00022692"/>
    </source>
</evidence>
<dbReference type="PRINTS" id="PR00075">
    <property type="entry name" value="FACDDSATRASE"/>
</dbReference>
<gene>
    <name evidence="13" type="ORF">PFISCL1PPCAC_13840</name>
</gene>
<comment type="cofactor">
    <cofactor evidence="11">
        <name>Fe(2+)</name>
        <dbReference type="ChEBI" id="CHEBI:29033"/>
    </cofactor>
</comment>
<keyword evidence="10 11" id="KW-0275">Fatty acid biosynthesis</keyword>
<feature type="transmembrane region" description="Helical" evidence="12">
    <location>
        <begin position="61"/>
        <end position="82"/>
    </location>
</feature>
<evidence type="ECO:0000256" key="10">
    <source>
        <dbReference type="ARBA" id="ARBA00023160"/>
    </source>
</evidence>
<dbReference type="PANTHER" id="PTHR11351:SF31">
    <property type="entry name" value="DESATURASE 1, ISOFORM A-RELATED"/>
    <property type="match status" value="1"/>
</dbReference>
<evidence type="ECO:0000256" key="12">
    <source>
        <dbReference type="SAM" id="Phobius"/>
    </source>
</evidence>
<feature type="non-terminal residue" evidence="13">
    <location>
        <position position="112"/>
    </location>
</feature>
<evidence type="ECO:0000313" key="14">
    <source>
        <dbReference type="Proteomes" id="UP001432322"/>
    </source>
</evidence>
<dbReference type="GO" id="GO:0006636">
    <property type="term" value="P:unsaturated fatty acid biosynthetic process"/>
    <property type="evidence" value="ECO:0007669"/>
    <property type="project" value="TreeGrafter"/>
</dbReference>
<name>A0AAV5VWA2_9BILA</name>
<dbReference type="GO" id="GO:0005789">
    <property type="term" value="C:endoplasmic reticulum membrane"/>
    <property type="evidence" value="ECO:0007669"/>
    <property type="project" value="TreeGrafter"/>
</dbReference>
<comment type="caution">
    <text evidence="13">The sequence shown here is derived from an EMBL/GenBank/DDBJ whole genome shotgun (WGS) entry which is preliminary data.</text>
</comment>
<reference evidence="13" key="1">
    <citation type="submission" date="2023-10" db="EMBL/GenBank/DDBJ databases">
        <title>Genome assembly of Pristionchus species.</title>
        <authorList>
            <person name="Yoshida K."/>
            <person name="Sommer R.J."/>
        </authorList>
    </citation>
    <scope>NUCLEOTIDE SEQUENCE</scope>
    <source>
        <strain evidence="13">RS5133</strain>
    </source>
</reference>
<feature type="transmembrane region" description="Helical" evidence="12">
    <location>
        <begin position="29"/>
        <end position="49"/>
    </location>
</feature>
<keyword evidence="5" id="KW-0276">Fatty acid metabolism</keyword>
<organism evidence="13 14">
    <name type="scientific">Pristionchus fissidentatus</name>
    <dbReference type="NCBI Taxonomy" id="1538716"/>
    <lineage>
        <taxon>Eukaryota</taxon>
        <taxon>Metazoa</taxon>
        <taxon>Ecdysozoa</taxon>
        <taxon>Nematoda</taxon>
        <taxon>Chromadorea</taxon>
        <taxon>Rhabditida</taxon>
        <taxon>Rhabditina</taxon>
        <taxon>Diplogasteromorpha</taxon>
        <taxon>Diplogasteroidea</taxon>
        <taxon>Neodiplogasteridae</taxon>
        <taxon>Pristionchus</taxon>
    </lineage>
</organism>
<evidence type="ECO:0000256" key="1">
    <source>
        <dbReference type="ARBA" id="ARBA00004141"/>
    </source>
</evidence>
<dbReference type="AlphaFoldDB" id="A0AAV5VWA2"/>
<evidence type="ECO:0000256" key="3">
    <source>
        <dbReference type="ARBA" id="ARBA00022516"/>
    </source>
</evidence>
<dbReference type="PANTHER" id="PTHR11351">
    <property type="entry name" value="ACYL-COA DESATURASE"/>
    <property type="match status" value="1"/>
</dbReference>
<dbReference type="InterPro" id="IPR015876">
    <property type="entry name" value="Acyl-CoA_DS"/>
</dbReference>
<evidence type="ECO:0000256" key="2">
    <source>
        <dbReference type="ARBA" id="ARBA00009295"/>
    </source>
</evidence>
<evidence type="ECO:0008006" key="15">
    <source>
        <dbReference type="Google" id="ProtNLM"/>
    </source>
</evidence>
<dbReference type="EMBL" id="BTSY01000004">
    <property type="protein sequence ID" value="GMT22543.1"/>
    <property type="molecule type" value="Genomic_DNA"/>
</dbReference>
<keyword evidence="9 12" id="KW-0472">Membrane</keyword>
<comment type="similarity">
    <text evidence="2 11">Belongs to the fatty acid desaturase type 1 family.</text>
</comment>
<evidence type="ECO:0000256" key="5">
    <source>
        <dbReference type="ARBA" id="ARBA00022832"/>
    </source>
</evidence>
<accession>A0AAV5VWA2</accession>
<comment type="subcellular location">
    <subcellularLocation>
        <location evidence="1">Membrane</location>
        <topology evidence="1">Multi-pass membrane protein</topology>
    </subcellularLocation>
</comment>
<dbReference type="GO" id="GO:0004768">
    <property type="term" value="F:stearoyl-CoA 9-desaturase activity"/>
    <property type="evidence" value="ECO:0007669"/>
    <property type="project" value="TreeGrafter"/>
</dbReference>
<keyword evidence="14" id="KW-1185">Reference proteome</keyword>
<proteinExistence type="inferred from homology"/>
<sequence length="112" mass="12889">VAEDFLSADLDAMQKMEDHVKLSRPPLKIVWRNVVVFTFLHLAALLGMYQFMFEAKWQTCLWAFCLYIGGGFGITAGAHRLWSHKSYKAAFPLRVALMLCNTVAFQNDMIEW</sequence>
<keyword evidence="8" id="KW-0443">Lipid metabolism</keyword>